<comment type="cofactor">
    <cofactor evidence="11">
        <name>Zn(2+)</name>
        <dbReference type="ChEBI" id="CHEBI:29105"/>
    </cofactor>
    <text evidence="11">Binds 2 Zn(2+) ions per subunit.</text>
</comment>
<comment type="similarity">
    <text evidence="1">Belongs to the peptidase M10A family. Matrix metalloproteinases (MMPs) subfamily.</text>
</comment>
<evidence type="ECO:0000256" key="11">
    <source>
        <dbReference type="PIRSR" id="PIRSR621190-2"/>
    </source>
</evidence>
<keyword evidence="5" id="KW-0378">Hydrolase</keyword>
<gene>
    <name evidence="17" type="primary">LOC104595993</name>
</gene>
<dbReference type="PANTHER" id="PTHR10201:SF213">
    <property type="entry name" value="METALLOENDOPROTEINASE 2-MMP-LIKE"/>
    <property type="match status" value="1"/>
</dbReference>
<evidence type="ECO:0000313" key="17">
    <source>
        <dbReference type="RefSeq" id="XP_010255256.1"/>
    </source>
</evidence>
<feature type="binding site" evidence="11">
    <location>
        <position position="216"/>
    </location>
    <ligand>
        <name>Zn(2+)</name>
        <dbReference type="ChEBI" id="CHEBI:29105"/>
        <label>1</label>
    </ligand>
</feature>
<dbReference type="GO" id="GO:0004222">
    <property type="term" value="F:metalloendopeptidase activity"/>
    <property type="evidence" value="ECO:0000318"/>
    <property type="project" value="GO_Central"/>
</dbReference>
<dbReference type="InterPro" id="IPR036365">
    <property type="entry name" value="PGBD-like_sf"/>
</dbReference>
<feature type="binding site" evidence="11">
    <location>
        <position position="224"/>
    </location>
    <ligand>
        <name>Ca(2+)</name>
        <dbReference type="ChEBI" id="CHEBI:29108"/>
        <label>3</label>
    </ligand>
</feature>
<feature type="binding site" evidence="11">
    <location>
        <position position="246"/>
    </location>
    <ligand>
        <name>Ca(2+)</name>
        <dbReference type="ChEBI" id="CHEBI:29108"/>
        <label>3</label>
    </ligand>
</feature>
<evidence type="ECO:0000259" key="15">
    <source>
        <dbReference type="SMART" id="SM00235"/>
    </source>
</evidence>
<evidence type="ECO:0000256" key="6">
    <source>
        <dbReference type="ARBA" id="ARBA00022833"/>
    </source>
</evidence>
<dbReference type="InterPro" id="IPR021158">
    <property type="entry name" value="Pept_M10A_Zn_BS"/>
</dbReference>
<keyword evidence="9" id="KW-0325">Glycoprotein</keyword>
<dbReference type="SMART" id="SM00235">
    <property type="entry name" value="ZnMc"/>
    <property type="match status" value="1"/>
</dbReference>
<accession>A0A1U7ZME1</accession>
<feature type="chain" id="PRO_5010586849" evidence="14">
    <location>
        <begin position="32"/>
        <end position="309"/>
    </location>
</feature>
<dbReference type="Gene3D" id="3.40.390.10">
    <property type="entry name" value="Collagenase (Catalytic Domain)"/>
    <property type="match status" value="1"/>
</dbReference>
<feature type="binding site" evidence="11">
    <location>
        <position position="231"/>
    </location>
    <ligand>
        <name>Zn(2+)</name>
        <dbReference type="ChEBI" id="CHEBI:29105"/>
        <label>1</label>
    </ligand>
</feature>
<dbReference type="GO" id="GO:0006508">
    <property type="term" value="P:proteolysis"/>
    <property type="evidence" value="ECO:0007669"/>
    <property type="project" value="UniProtKB-KW"/>
</dbReference>
<feature type="binding site" evidence="11">
    <location>
        <position position="269"/>
    </location>
    <ligand>
        <name>Zn(2+)</name>
        <dbReference type="ChEBI" id="CHEBI:29105"/>
        <label>2</label>
        <note>catalytic</note>
    </ligand>
</feature>
<dbReference type="InterPro" id="IPR002477">
    <property type="entry name" value="Peptidoglycan-bd-like"/>
</dbReference>
<keyword evidence="2" id="KW-0645">Protease</keyword>
<keyword evidence="7" id="KW-0482">Metalloprotease</keyword>
<dbReference type="eggNOG" id="KOG1565">
    <property type="taxonomic scope" value="Eukaryota"/>
</dbReference>
<dbReference type="Pfam" id="PF00413">
    <property type="entry name" value="Peptidase_M10"/>
    <property type="match status" value="1"/>
</dbReference>
<keyword evidence="4 14" id="KW-0732">Signal</keyword>
<feature type="binding site" description="in inhibited form" evidence="11">
    <location>
        <position position="115"/>
    </location>
    <ligand>
        <name>Zn(2+)</name>
        <dbReference type="ChEBI" id="CHEBI:29105"/>
        <label>2</label>
        <note>catalytic</note>
    </ligand>
</feature>
<sequence length="309" mass="35138">MQQLINYHQMAHRLSLVLALILLLLPLLSHGKDDRSRPFEFLRHLEGCRKGETVKGLNELKRYLERFGYLNNHKDDDDFDDLLELAIKTYQLNYNLNVTGSLDPETLKQMSLPRCGAPDITNGTTSMRSGKEKKHPHERKTLHTVSRYSFFSGIPRWPPSKTLLTYAFLPGTPVSSMRPVCDRAFQRWAAVSRFRFQETQDYLTADIKISFERGDHGDKYPFDGPGGVLAHAYAPTDGRFHYDADEKWYIGASLDGYDVESVAMHEIGHLLGLGHSSVGNSIMYPSLLMGTQKLKLDQDDIDGIRSLYA</sequence>
<dbReference type="OMA" id="PGKTIAH"/>
<dbReference type="PANTHER" id="PTHR10201">
    <property type="entry name" value="MATRIX METALLOPROTEINASE"/>
    <property type="match status" value="1"/>
</dbReference>
<dbReference type="OrthoDB" id="406838at2759"/>
<name>A0A1U7ZME1_NELNU</name>
<dbReference type="SUPFAM" id="SSF55486">
    <property type="entry name" value="Metalloproteases ('zincins'), catalytic domain"/>
    <property type="match status" value="1"/>
</dbReference>
<feature type="region of interest" description="Disordered" evidence="13">
    <location>
        <begin position="113"/>
        <end position="137"/>
    </location>
</feature>
<keyword evidence="3 11" id="KW-0479">Metal-binding</keyword>
<feature type="binding site" evidence="11">
    <location>
        <position position="223"/>
    </location>
    <ligand>
        <name>Ca(2+)</name>
        <dbReference type="ChEBI" id="CHEBI:29108"/>
        <label>3</label>
    </ligand>
</feature>
<dbReference type="CDD" id="cd04278">
    <property type="entry name" value="ZnMc_MMP"/>
    <property type="match status" value="1"/>
</dbReference>
<evidence type="ECO:0000256" key="4">
    <source>
        <dbReference type="ARBA" id="ARBA00022729"/>
    </source>
</evidence>
<evidence type="ECO:0000256" key="5">
    <source>
        <dbReference type="ARBA" id="ARBA00022801"/>
    </source>
</evidence>
<feature type="binding site" evidence="11">
    <location>
        <position position="218"/>
    </location>
    <ligand>
        <name>Zn(2+)</name>
        <dbReference type="ChEBI" id="CHEBI:29105"/>
        <label>1</label>
    </ligand>
</feature>
<dbReference type="Pfam" id="PF01471">
    <property type="entry name" value="PG_binding_1"/>
    <property type="match status" value="1"/>
</dbReference>
<feature type="binding site" evidence="11">
    <location>
        <position position="243"/>
    </location>
    <ligand>
        <name>Ca(2+)</name>
        <dbReference type="ChEBI" id="CHEBI:29108"/>
        <label>3</label>
    </ligand>
</feature>
<evidence type="ECO:0000256" key="8">
    <source>
        <dbReference type="ARBA" id="ARBA00023145"/>
    </source>
</evidence>
<dbReference type="STRING" id="4432.A0A1U7ZME1"/>
<dbReference type="FunFam" id="3.40.390.10:FF:000018">
    <property type="entry name" value="Metalloendoproteinase 1"/>
    <property type="match status" value="1"/>
</dbReference>
<dbReference type="InterPro" id="IPR001818">
    <property type="entry name" value="Pept_M10_metallopeptidase"/>
</dbReference>
<dbReference type="GO" id="GO:0030574">
    <property type="term" value="P:collagen catabolic process"/>
    <property type="evidence" value="ECO:0000318"/>
    <property type="project" value="GO_Central"/>
</dbReference>
<dbReference type="InterPro" id="IPR006026">
    <property type="entry name" value="Peptidase_Metallo"/>
</dbReference>
<dbReference type="InterPro" id="IPR024079">
    <property type="entry name" value="MetalloPept_cat_dom_sf"/>
</dbReference>
<dbReference type="SUPFAM" id="SSF47090">
    <property type="entry name" value="PGBD-like"/>
    <property type="match status" value="1"/>
</dbReference>
<dbReference type="RefSeq" id="XP_010255256.1">
    <property type="nucleotide sequence ID" value="XM_010256954.2"/>
</dbReference>
<feature type="binding site" evidence="11">
    <location>
        <position position="265"/>
    </location>
    <ligand>
        <name>Zn(2+)</name>
        <dbReference type="ChEBI" id="CHEBI:29105"/>
        <label>2</label>
        <note>catalytic</note>
    </ligand>
</feature>
<feature type="signal peptide" evidence="14">
    <location>
        <begin position="1"/>
        <end position="31"/>
    </location>
</feature>
<dbReference type="GeneID" id="104595993"/>
<dbReference type="AlphaFoldDB" id="A0A1U7ZME1"/>
<evidence type="ECO:0000256" key="2">
    <source>
        <dbReference type="ARBA" id="ARBA00022670"/>
    </source>
</evidence>
<evidence type="ECO:0000256" key="10">
    <source>
        <dbReference type="PIRSR" id="PIRSR621190-1"/>
    </source>
</evidence>
<evidence type="ECO:0000256" key="14">
    <source>
        <dbReference type="SAM" id="SignalP"/>
    </source>
</evidence>
<feature type="domain" description="Peptidase metallopeptidase" evidence="15">
    <location>
        <begin position="153"/>
        <end position="309"/>
    </location>
</feature>
<dbReference type="PROSITE" id="PS00546">
    <property type="entry name" value="CYSTEINE_SWITCH"/>
    <property type="match status" value="1"/>
</dbReference>
<evidence type="ECO:0000256" key="3">
    <source>
        <dbReference type="ARBA" id="ARBA00022723"/>
    </source>
</evidence>
<feature type="binding site" evidence="11">
    <location>
        <position position="206"/>
    </location>
    <ligand>
        <name>Ca(2+)</name>
        <dbReference type="ChEBI" id="CHEBI:29108"/>
        <label>2</label>
    </ligand>
</feature>
<dbReference type="InterPro" id="IPR021190">
    <property type="entry name" value="Pept_M10A"/>
</dbReference>
<dbReference type="GO" id="GO:0031012">
    <property type="term" value="C:extracellular matrix"/>
    <property type="evidence" value="ECO:0007669"/>
    <property type="project" value="InterPro"/>
</dbReference>
<reference evidence="17" key="1">
    <citation type="submission" date="2025-08" db="UniProtKB">
        <authorList>
            <consortium name="RefSeq"/>
        </authorList>
    </citation>
    <scope>IDENTIFICATION</scope>
</reference>
<proteinExistence type="inferred from homology"/>
<evidence type="ECO:0000256" key="13">
    <source>
        <dbReference type="SAM" id="MobiDB-lite"/>
    </source>
</evidence>
<dbReference type="PRINTS" id="PR00138">
    <property type="entry name" value="MATRIXIN"/>
</dbReference>
<evidence type="ECO:0000313" key="16">
    <source>
        <dbReference type="Proteomes" id="UP000189703"/>
    </source>
</evidence>
<evidence type="ECO:0000256" key="1">
    <source>
        <dbReference type="ARBA" id="ARBA00009614"/>
    </source>
</evidence>
<feature type="active site" evidence="10">
    <location>
        <position position="266"/>
    </location>
</feature>
<feature type="short sequence motif" description="Cysteine switch" evidence="12">
    <location>
        <begin position="113"/>
        <end position="145"/>
    </location>
</feature>
<feature type="binding site" evidence="11">
    <location>
        <position position="275"/>
    </location>
    <ligand>
        <name>Zn(2+)</name>
        <dbReference type="ChEBI" id="CHEBI:29105"/>
        <label>2</label>
        <note>catalytic</note>
    </ligand>
</feature>
<evidence type="ECO:0000256" key="9">
    <source>
        <dbReference type="ARBA" id="ARBA00023180"/>
    </source>
</evidence>
<organism evidence="16 17">
    <name type="scientific">Nelumbo nucifera</name>
    <name type="common">Sacred lotus</name>
    <dbReference type="NCBI Taxonomy" id="4432"/>
    <lineage>
        <taxon>Eukaryota</taxon>
        <taxon>Viridiplantae</taxon>
        <taxon>Streptophyta</taxon>
        <taxon>Embryophyta</taxon>
        <taxon>Tracheophyta</taxon>
        <taxon>Spermatophyta</taxon>
        <taxon>Magnoliopsida</taxon>
        <taxon>Proteales</taxon>
        <taxon>Nelumbonaceae</taxon>
        <taxon>Nelumbo</taxon>
    </lineage>
</organism>
<dbReference type="Proteomes" id="UP000189703">
    <property type="component" value="Unplaced"/>
</dbReference>
<feature type="binding site" evidence="11">
    <location>
        <position position="241"/>
    </location>
    <ligand>
        <name>Zn(2+)</name>
        <dbReference type="ChEBI" id="CHEBI:29105"/>
        <label>1</label>
    </ligand>
</feature>
<dbReference type="KEGG" id="nnu:104595993"/>
<keyword evidence="11" id="KW-0106">Calcium</keyword>
<keyword evidence="16" id="KW-1185">Reference proteome</keyword>
<keyword evidence="6 11" id="KW-0862">Zinc</keyword>
<keyword evidence="8" id="KW-0865">Zymogen</keyword>
<evidence type="ECO:0000256" key="7">
    <source>
        <dbReference type="ARBA" id="ARBA00023049"/>
    </source>
</evidence>
<protein>
    <submittedName>
        <fullName evidence="17">Metalloendoproteinase 2-MMP-like</fullName>
    </submittedName>
</protein>
<feature type="binding site" evidence="11">
    <location>
        <position position="246"/>
    </location>
    <ligand>
        <name>Ca(2+)</name>
        <dbReference type="ChEBI" id="CHEBI:29108"/>
        <label>1</label>
    </ligand>
</feature>
<dbReference type="InterPro" id="IPR033739">
    <property type="entry name" value="M10A_MMP"/>
</dbReference>
<comment type="cofactor">
    <cofactor evidence="11">
        <name>Ca(2+)</name>
        <dbReference type="ChEBI" id="CHEBI:29108"/>
    </cofactor>
    <text evidence="11">Can bind about 5 Ca(2+) ions per subunit.</text>
</comment>
<dbReference type="InParanoid" id="A0A1U7ZME1"/>
<dbReference type="GO" id="GO:0008270">
    <property type="term" value="F:zinc ion binding"/>
    <property type="evidence" value="ECO:0007669"/>
    <property type="project" value="InterPro"/>
</dbReference>
<evidence type="ECO:0000256" key="12">
    <source>
        <dbReference type="PIRSR" id="PIRSR621190-5"/>
    </source>
</evidence>
<feature type="binding site" evidence="11">
    <location>
        <position position="283"/>
    </location>
    <ligand>
        <name>Zn(2+)</name>
        <dbReference type="ChEBI" id="CHEBI:29105"/>
        <label>2</label>
        <note>catalytic</note>
    </ligand>
</feature>
<dbReference type="GO" id="GO:0030198">
    <property type="term" value="P:extracellular matrix organization"/>
    <property type="evidence" value="ECO:0000318"/>
    <property type="project" value="GO_Central"/>
</dbReference>